<dbReference type="InterPro" id="IPR022210">
    <property type="entry name" value="TF_GCR1-like"/>
</dbReference>
<reference evidence="4" key="1">
    <citation type="journal article" date="2017" name="Nat. Genet.">
        <title>Contrasting evolutionary genome dynamics between domesticated and wild yeasts.</title>
        <authorList>
            <person name="Yue J.X."/>
            <person name="Li J."/>
            <person name="Aigrain L."/>
            <person name="Hallin J."/>
            <person name="Persson K."/>
            <person name="Oliver K."/>
            <person name="Bergstrom A."/>
            <person name="Coupland P."/>
            <person name="Warringer J."/>
            <person name="Lagomarsino M.C."/>
            <person name="Fischer G."/>
            <person name="Durbin R."/>
            <person name="Liti G."/>
        </authorList>
    </citation>
    <scope>NUCLEOTIDE SEQUENCE</scope>
    <source>
        <strain evidence="4">CBS432</strain>
    </source>
</reference>
<feature type="compositionally biased region" description="Acidic residues" evidence="2">
    <location>
        <begin position="499"/>
        <end position="536"/>
    </location>
</feature>
<gene>
    <name evidence="4" type="primary">HOT1</name>
    <name evidence="4" type="ORF">SPAR_M02870</name>
</gene>
<dbReference type="GeneID" id="54632864"/>
<feature type="compositionally biased region" description="Low complexity" evidence="2">
    <location>
        <begin position="92"/>
        <end position="107"/>
    </location>
</feature>
<feature type="coiled-coil region" evidence="1">
    <location>
        <begin position="133"/>
        <end position="167"/>
    </location>
</feature>
<feature type="region of interest" description="Disordered" evidence="2">
    <location>
        <begin position="34"/>
        <end position="122"/>
    </location>
</feature>
<feature type="region of interest" description="Disordered" evidence="2">
    <location>
        <begin position="480"/>
        <end position="559"/>
    </location>
</feature>
<reference evidence="4" key="4">
    <citation type="submission" date="2025-08" db="UniProtKB">
        <authorList>
            <consortium name="RefSeq"/>
        </authorList>
    </citation>
    <scope>IDENTIFICATION</scope>
    <source>
        <strain evidence="4">CBS432</strain>
    </source>
</reference>
<dbReference type="InterPro" id="IPR052146">
    <property type="entry name" value="HOT1"/>
</dbReference>
<feature type="compositionally biased region" description="Polar residues" evidence="2">
    <location>
        <begin position="34"/>
        <end position="52"/>
    </location>
</feature>
<dbReference type="AlphaFoldDB" id="A0A8B8UXH4"/>
<sequence>MLPITLKDGYRMNNQVDEDAIGINLGLSLPTHISPATGSESASGSNASTLRNDGNGLDGNLLTTPAAISASTGTSQQTETIGEKLSNEERVNSNVSASNSTTAGTGRMLSQSLTNESPSNEISTDQLKIFQRMDEMSARMIEMEESFNNLSNKIAEQNSMVLNLKQDNYKVLNKLNILLKLVAQPSARPSTINAQNKFAIELLNSISAVSSAYLQKMQNNGSGKQHSTEPCIGLSNAHSGTSQNQATSETIDVNTNTAQLNSQFSNALSTILPDQQHNRNSVSQNMNLSLPNRGVGPVLHSQANQNQSQILIQNASTHQRVNRSPVAFPNSSTDKPFKLNPNGIKRRRRNTQGNNNTSTNDLTNAKHKPIPALSPLINSHNSTTSMNYTNSSIHSGATSASNSFHDLNSLNNFATTTALSLPSLSLDNASFPSNPNVIHPINNNTQQPLSFSQLINQDSAASELLPSSNSAVNTNIVNRNKGSALPSYSNPMTTKSNVDDDGYQEDDDDDGDDEGDGRDNEEDSTAEEDEVDDEIETDMKNASFNKRKRNLYHKKSNSLNSRRKFHDESIIRLNSNPDLHYRILKAPTDVKTIWEEYDTGIRGKPSIKHLESKYGNKWRLNKNKKTFSRRKRLYKFILNGMEKGKTAQEMIETLENKRLYKDDEDGEVKKRTIGWLQESLAGI</sequence>
<evidence type="ECO:0000256" key="2">
    <source>
        <dbReference type="SAM" id="MobiDB-lite"/>
    </source>
</evidence>
<dbReference type="OrthoDB" id="428577at2759"/>
<evidence type="ECO:0000259" key="3">
    <source>
        <dbReference type="Pfam" id="PF12550"/>
    </source>
</evidence>
<dbReference type="RefSeq" id="XP_033768474.1">
    <property type="nucleotide sequence ID" value="XM_033912583.1"/>
</dbReference>
<protein>
    <submittedName>
        <fullName evidence="4">Hot1p</fullName>
    </submittedName>
</protein>
<name>A0A8B8UXH4_SACPA</name>
<feature type="domain" description="Transcription activator GCR1-like" evidence="3">
    <location>
        <begin position="581"/>
        <end position="658"/>
    </location>
</feature>
<organism evidence="4">
    <name type="scientific">Saccharomyces paradoxus</name>
    <name type="common">Yeast</name>
    <name type="synonym">Saccharomyces douglasii</name>
    <dbReference type="NCBI Taxonomy" id="27291"/>
    <lineage>
        <taxon>Eukaryota</taxon>
        <taxon>Fungi</taxon>
        <taxon>Dikarya</taxon>
        <taxon>Ascomycota</taxon>
        <taxon>Saccharomycotina</taxon>
        <taxon>Saccharomycetes</taxon>
        <taxon>Saccharomycetales</taxon>
        <taxon>Saccharomycetaceae</taxon>
        <taxon>Saccharomyces</taxon>
    </lineage>
</organism>
<dbReference type="Pfam" id="PF12550">
    <property type="entry name" value="GCR1_C"/>
    <property type="match status" value="1"/>
</dbReference>
<feature type="region of interest" description="Disordered" evidence="2">
    <location>
        <begin position="316"/>
        <end position="370"/>
    </location>
</feature>
<feature type="compositionally biased region" description="Basic and acidic residues" evidence="2">
    <location>
        <begin position="81"/>
        <end position="91"/>
    </location>
</feature>
<proteinExistence type="predicted"/>
<dbReference type="GO" id="GO:0000978">
    <property type="term" value="F:RNA polymerase II cis-regulatory region sequence-specific DNA binding"/>
    <property type="evidence" value="ECO:0007669"/>
    <property type="project" value="TreeGrafter"/>
</dbReference>
<feature type="compositionally biased region" description="Basic residues" evidence="2">
    <location>
        <begin position="545"/>
        <end position="559"/>
    </location>
</feature>
<reference evidence="4" key="3">
    <citation type="submission" date="2025-07" db="EMBL/GenBank/DDBJ databases">
        <authorList>
            <consortium name="NCBI Genome Project"/>
        </authorList>
    </citation>
    <scope>NUCLEOTIDE SEQUENCE</scope>
    <source>
        <strain evidence="4">CBS432</strain>
    </source>
</reference>
<accession>A0A8B8UXH4</accession>
<feature type="compositionally biased region" description="Polar residues" evidence="2">
    <location>
        <begin position="69"/>
        <end position="80"/>
    </location>
</feature>
<evidence type="ECO:0000313" key="4">
    <source>
        <dbReference type="RefSeq" id="XP_033768474.1"/>
    </source>
</evidence>
<feature type="compositionally biased region" description="Polar residues" evidence="2">
    <location>
        <begin position="108"/>
        <end position="122"/>
    </location>
</feature>
<feature type="compositionally biased region" description="Polar residues" evidence="2">
    <location>
        <begin position="480"/>
        <end position="496"/>
    </location>
</feature>
<evidence type="ECO:0000256" key="1">
    <source>
        <dbReference type="SAM" id="Coils"/>
    </source>
</evidence>
<dbReference type="KEGG" id="spao:SPAR_M02870"/>
<dbReference type="PANTHER" id="PTHR37784:SF2">
    <property type="entry name" value="HIGH-OSMOLARITY-INDUCED TRANSCRIPTION PROTEIN 1"/>
    <property type="match status" value="1"/>
</dbReference>
<reference evidence="4" key="2">
    <citation type="submission" date="2020-01" db="EMBL/GenBank/DDBJ databases">
        <title>Population-level Yeast Reference Genomes.</title>
        <authorList>
            <person name="Yue J.-X."/>
        </authorList>
    </citation>
    <scope>NUCLEOTIDE SEQUENCE</scope>
    <source>
        <strain evidence="4">CBS432</strain>
    </source>
</reference>
<dbReference type="GO" id="GO:0000981">
    <property type="term" value="F:DNA-binding transcription factor activity, RNA polymerase II-specific"/>
    <property type="evidence" value="ECO:0007669"/>
    <property type="project" value="TreeGrafter"/>
</dbReference>
<feature type="compositionally biased region" description="Low complexity" evidence="2">
    <location>
        <begin position="351"/>
        <end position="360"/>
    </location>
</feature>
<dbReference type="GO" id="GO:0060963">
    <property type="term" value="P:positive regulation of ribosomal protein gene transcription by RNA polymerase II"/>
    <property type="evidence" value="ECO:0007669"/>
    <property type="project" value="TreeGrafter"/>
</dbReference>
<dbReference type="VEuPathDB" id="FungiDB:SPAR_M02870"/>
<keyword evidence="1" id="KW-0175">Coiled coil</keyword>
<dbReference type="PANTHER" id="PTHR37784">
    <property type="entry name" value="PROTEIN MSN1"/>
    <property type="match status" value="1"/>
</dbReference>